<dbReference type="InterPro" id="IPR052718">
    <property type="entry name" value="NmrA-type_oxidoreductase"/>
</dbReference>
<dbReference type="PANTHER" id="PTHR47129:SF1">
    <property type="entry name" value="NMRA-LIKE DOMAIN-CONTAINING PROTEIN"/>
    <property type="match status" value="1"/>
</dbReference>
<gene>
    <name evidence="2" type="ORF">Dfulv_46000</name>
</gene>
<evidence type="ECO:0000313" key="2">
    <source>
        <dbReference type="EMBL" id="UWP82332.1"/>
    </source>
</evidence>
<name>A0ABY5VYJ1_9ACTN</name>
<dbReference type="Gene3D" id="3.40.50.720">
    <property type="entry name" value="NAD(P)-binding Rossmann-like Domain"/>
    <property type="match status" value="1"/>
</dbReference>
<dbReference type="Pfam" id="PF05368">
    <property type="entry name" value="NmrA"/>
    <property type="match status" value="1"/>
</dbReference>
<dbReference type="Gene3D" id="3.90.25.10">
    <property type="entry name" value="UDP-galactose 4-epimerase, domain 1"/>
    <property type="match status" value="1"/>
</dbReference>
<dbReference type="CDD" id="cd05269">
    <property type="entry name" value="TMR_SDR_a"/>
    <property type="match status" value="1"/>
</dbReference>
<dbReference type="InterPro" id="IPR008030">
    <property type="entry name" value="NmrA-like"/>
</dbReference>
<keyword evidence="3" id="KW-1185">Reference proteome</keyword>
<sequence>MTITVTGATGHLGRLVLEELRGADVVAAVRDTGQDLGVPTRLADYDRPETLDFTGTDALLFISNRELDKRVDQHRAVVDAARAANVGLIVYTSITKADTSPIPIAPGHKWTEDYIQASGLPYVFLRNNWYFENYTANLAGTLQNGAVLGAAGNGRIAAATRADFAAAAAAVLTGKPDEHAGKIYELGGDEAFSLGDLAAEITARSGTEVVYRDLPEDEYAQTLIGFGVPEGFARALAASDTAISQGALDVVTDDLRRLIGRPATTLAESLQAALKNA</sequence>
<dbReference type="SUPFAM" id="SSF51735">
    <property type="entry name" value="NAD(P)-binding Rossmann-fold domains"/>
    <property type="match status" value="1"/>
</dbReference>
<dbReference type="EMBL" id="CP073720">
    <property type="protein sequence ID" value="UWP82332.1"/>
    <property type="molecule type" value="Genomic_DNA"/>
</dbReference>
<reference evidence="2" key="1">
    <citation type="submission" date="2021-04" db="EMBL/GenBank/DDBJ databases">
        <authorList>
            <person name="Hartkoorn R.C."/>
            <person name="Beaudoing E."/>
            <person name="Hot D."/>
        </authorList>
    </citation>
    <scope>NUCLEOTIDE SEQUENCE</scope>
    <source>
        <strain evidence="2">NRRL B-16292</strain>
    </source>
</reference>
<evidence type="ECO:0000313" key="3">
    <source>
        <dbReference type="Proteomes" id="UP001059617"/>
    </source>
</evidence>
<reference evidence="2" key="2">
    <citation type="submission" date="2022-09" db="EMBL/GenBank/DDBJ databases">
        <title>Biosynthetic gene clusters of Dactylosporangioum fulvum.</title>
        <authorList>
            <person name="Caradec T."/>
        </authorList>
    </citation>
    <scope>NUCLEOTIDE SEQUENCE</scope>
    <source>
        <strain evidence="2">NRRL B-16292</strain>
    </source>
</reference>
<feature type="domain" description="NmrA-like" evidence="1">
    <location>
        <begin position="2"/>
        <end position="239"/>
    </location>
</feature>
<organism evidence="2 3">
    <name type="scientific">Dactylosporangium fulvum</name>
    <dbReference type="NCBI Taxonomy" id="53359"/>
    <lineage>
        <taxon>Bacteria</taxon>
        <taxon>Bacillati</taxon>
        <taxon>Actinomycetota</taxon>
        <taxon>Actinomycetes</taxon>
        <taxon>Micromonosporales</taxon>
        <taxon>Micromonosporaceae</taxon>
        <taxon>Dactylosporangium</taxon>
    </lineage>
</organism>
<proteinExistence type="predicted"/>
<dbReference type="PANTHER" id="PTHR47129">
    <property type="entry name" value="QUINONE OXIDOREDUCTASE 2"/>
    <property type="match status" value="1"/>
</dbReference>
<evidence type="ECO:0000259" key="1">
    <source>
        <dbReference type="Pfam" id="PF05368"/>
    </source>
</evidence>
<protein>
    <submittedName>
        <fullName evidence="2">SDR family oxidoreductase</fullName>
    </submittedName>
</protein>
<dbReference type="InterPro" id="IPR036291">
    <property type="entry name" value="NAD(P)-bd_dom_sf"/>
</dbReference>
<dbReference type="Proteomes" id="UP001059617">
    <property type="component" value="Chromosome"/>
</dbReference>
<dbReference type="RefSeq" id="WP_259860104.1">
    <property type="nucleotide sequence ID" value="NZ_BAAAST010000033.1"/>
</dbReference>
<accession>A0ABY5VYJ1</accession>